<dbReference type="GeneID" id="56031654"/>
<evidence type="ECO:0000259" key="6">
    <source>
        <dbReference type="PROSITE" id="PS50035"/>
    </source>
</evidence>
<proteinExistence type="predicted"/>
<reference evidence="7 8" key="1">
    <citation type="submission" date="2020-07" db="EMBL/GenBank/DDBJ databases">
        <authorList>
            <person name="Cui H."/>
        </authorList>
    </citation>
    <scope>NUCLEOTIDE SEQUENCE [LARGE SCALE GENOMIC DNA]</scope>
    <source>
        <strain evidence="7 8">YPL8</strain>
    </source>
</reference>
<dbReference type="AlphaFoldDB" id="A0A7D5KWE1"/>
<dbReference type="PANTHER" id="PTHR43856">
    <property type="entry name" value="CARDIOLIPIN HYDROLASE"/>
    <property type="match status" value="1"/>
</dbReference>
<evidence type="ECO:0000256" key="2">
    <source>
        <dbReference type="ARBA" id="ARBA00022963"/>
    </source>
</evidence>
<dbReference type="InterPro" id="IPR025202">
    <property type="entry name" value="PLD-like_dom"/>
</dbReference>
<name>A0A7D5KWE1_9EURY</name>
<dbReference type="PROSITE" id="PS50035">
    <property type="entry name" value="PLD"/>
    <property type="match status" value="1"/>
</dbReference>
<evidence type="ECO:0000256" key="5">
    <source>
        <dbReference type="SAM" id="Phobius"/>
    </source>
</evidence>
<dbReference type="InterPro" id="IPR001736">
    <property type="entry name" value="PLipase_D/transphosphatidylase"/>
</dbReference>
<dbReference type="KEGG" id="haly:HYG82_00145"/>
<dbReference type="SUPFAM" id="SSF56024">
    <property type="entry name" value="Phospholipase D/nuclease"/>
    <property type="match status" value="2"/>
</dbReference>
<dbReference type="EMBL" id="CP058601">
    <property type="protein sequence ID" value="QLG47362.1"/>
    <property type="molecule type" value="Genomic_DNA"/>
</dbReference>
<evidence type="ECO:0000256" key="3">
    <source>
        <dbReference type="ARBA" id="ARBA00023098"/>
    </source>
</evidence>
<keyword evidence="5" id="KW-1133">Transmembrane helix</keyword>
<dbReference type="InterPro" id="IPR051406">
    <property type="entry name" value="PLD_domain"/>
</dbReference>
<protein>
    <submittedName>
        <fullName evidence="7">Phospholipase</fullName>
    </submittedName>
</protein>
<sequence length="596" mass="63886">MNVRRAILIAALVCTLVGSTALLVEFTITDDSSTAGPEPTRAVTPSNPNSTTLDCPARASTAVTNESQPPPQKTSADPRIVGLYPNPITDENVGEFVVLDVPSQTGVRNWTLSDGHTSVGIPNETGAGRFALSTAPNVTETMTDVPVFGLEGHLRLAADGDTLRLRNGTTTVDSVSYGRAPEAERWYRSFTPTDQTVGGTDGQWWPRDATCLPISSAAVDEANLFVLPDAPNVPRETIRSADHRLLLAGYTITSETIAADLVAAANRGVDVAVLLEASPVGGTPAPTEAVLETLERGGVDVRAIGGEGARYRYHHPKYAVADDSVLVTTENWKPAGVGGKSSRGWGVRLEDETLASDLARVFRADFEGWDTTGSTAYRANTSFVDDEAPTVASSEPRLPRNHEPTTVSIDSAELLVAPDNADRRLQELIAAADDELLVVQPRIAADVSLLESTIEAARRGVDVRILLGSTWYNAEKNEALVADLERLAANDDLPLEIRLAENTGRFEKIHAKGVVIDRDVAIVGSANWNSNSLENNREVLVALHGESAADYYASVFEADWSGERWQLPIGILVPAIIVSALAAVVGRRYVRFGELR</sequence>
<evidence type="ECO:0000256" key="1">
    <source>
        <dbReference type="ARBA" id="ARBA00022801"/>
    </source>
</evidence>
<gene>
    <name evidence="7" type="ORF">HYG82_00145</name>
</gene>
<evidence type="ECO:0000313" key="8">
    <source>
        <dbReference type="Proteomes" id="UP000509241"/>
    </source>
</evidence>
<keyword evidence="2" id="KW-0442">Lipid degradation</keyword>
<dbReference type="Gene3D" id="3.30.870.10">
    <property type="entry name" value="Endonuclease Chain A"/>
    <property type="match status" value="2"/>
</dbReference>
<evidence type="ECO:0000256" key="4">
    <source>
        <dbReference type="SAM" id="MobiDB-lite"/>
    </source>
</evidence>
<dbReference type="CDD" id="cd09128">
    <property type="entry name" value="PLDc_unchar1_2"/>
    <property type="match status" value="1"/>
</dbReference>
<dbReference type="PANTHER" id="PTHR43856:SF1">
    <property type="entry name" value="MITOCHONDRIAL CARDIOLIPIN HYDROLASE"/>
    <property type="match status" value="1"/>
</dbReference>
<dbReference type="GO" id="GO:0016891">
    <property type="term" value="F:RNA endonuclease activity producing 5'-phosphomonoesters, hydrolytic mechanism"/>
    <property type="evidence" value="ECO:0007669"/>
    <property type="project" value="TreeGrafter"/>
</dbReference>
<dbReference type="Pfam" id="PF13091">
    <property type="entry name" value="PLDc_2"/>
    <property type="match status" value="2"/>
</dbReference>
<dbReference type="OrthoDB" id="31343at2157"/>
<accession>A0A7D5KWE1</accession>
<dbReference type="Proteomes" id="UP000509241">
    <property type="component" value="Chromosome"/>
</dbReference>
<feature type="transmembrane region" description="Helical" evidence="5">
    <location>
        <begin position="565"/>
        <end position="586"/>
    </location>
</feature>
<keyword evidence="8" id="KW-1185">Reference proteome</keyword>
<keyword evidence="5" id="KW-0812">Transmembrane</keyword>
<feature type="region of interest" description="Disordered" evidence="4">
    <location>
        <begin position="58"/>
        <end position="77"/>
    </location>
</feature>
<dbReference type="SMART" id="SM00155">
    <property type="entry name" value="PLDc"/>
    <property type="match status" value="2"/>
</dbReference>
<feature type="compositionally biased region" description="Polar residues" evidence="4">
    <location>
        <begin position="43"/>
        <end position="53"/>
    </location>
</feature>
<organism evidence="7 8">
    <name type="scientific">Natrinema halophilum</name>
    <dbReference type="NCBI Taxonomy" id="1699371"/>
    <lineage>
        <taxon>Archaea</taxon>
        <taxon>Methanobacteriati</taxon>
        <taxon>Methanobacteriota</taxon>
        <taxon>Stenosarchaea group</taxon>
        <taxon>Halobacteria</taxon>
        <taxon>Halobacteriales</taxon>
        <taxon>Natrialbaceae</taxon>
        <taxon>Natrinema</taxon>
    </lineage>
</organism>
<dbReference type="RefSeq" id="WP_179259107.1">
    <property type="nucleotide sequence ID" value="NZ_CP058601.1"/>
</dbReference>
<keyword evidence="5" id="KW-0472">Membrane</keyword>
<keyword evidence="3" id="KW-0443">Lipid metabolism</keyword>
<dbReference type="GO" id="GO:0016042">
    <property type="term" value="P:lipid catabolic process"/>
    <property type="evidence" value="ECO:0007669"/>
    <property type="project" value="UniProtKB-KW"/>
</dbReference>
<feature type="region of interest" description="Disordered" evidence="4">
    <location>
        <begin position="31"/>
        <end position="53"/>
    </location>
</feature>
<evidence type="ECO:0000313" key="7">
    <source>
        <dbReference type="EMBL" id="QLG47362.1"/>
    </source>
</evidence>
<feature type="domain" description="PLD phosphodiesterase" evidence="6">
    <location>
        <begin position="505"/>
        <end position="532"/>
    </location>
</feature>
<keyword evidence="1" id="KW-0378">Hydrolase</keyword>